<proteinExistence type="predicted"/>
<dbReference type="Proteomes" id="UP001327957">
    <property type="component" value="Unassembled WGS sequence"/>
</dbReference>
<gene>
    <name evidence="2" type="ORF">QIS74_04148</name>
</gene>
<name>A0AAV9TIY8_9PEZI</name>
<sequence length="790" mass="86537">MSVCPYLLMCLRPRANTIYPDPQRTGQQCFYPDHAPRRRRRPASLLTNFPIYAAGDGYVGLRYGPTLGAGPDYRDVLTTHPQLLSLPRHITAGIPGLRFEIPQQDGCNHGLDQGYYPGELQDGPDCQFPLPFSVDEANAAYIPDSCGPHVDATIEEKQASPWSTSKPSERSSSSALGSADSSDDDMEWAVDLGWTTSEVGSPSQFLESSDMTCLDGLATSTSCKSAPQVASPTEKQQPVDDDLLARETKPEPAKRVSAPPTSSLPSRTGINAASQSFYGLRSAVCRSLDKNQHEIARALAAPGDNTPNTSRTADLVPAGESYPYDGSWWTLESDAALQAYILAFSDYFYSFIPKTAIESRVKEARLPDASHLVRGFVSAVLALGAYYHHLYRRQHGDVFVAGFGAQKQKQKQKQHSCSRNGDGGDLDGAQASWRLRAALAFRGCMSLLMASIANECDIPSLVTENVAIAVMHLRELDLAQMNAYDEESALSSAYSYVLDVSHALDRGAPPMLDCDWMDGSSPSDQESKQDLLGIRSLAAVMHRCLRRQFSPRASYTYSSEMVIPGGGRRQSHWESRDQLRHWVELFPGLKLRITPENNGGLPTSTARLAFCMYHRAVFLTHCPWIAAAAGLDSEPVLEHDHDALGRGCCIRACLESAQQLIDAIPCFFSPSSSGTKLERYAKRTQAQQTLLEDELTQCFGFKRQTMEDLVLASLFLIIHCKVDKDVPGEHRRKAGALAGLCHGSLARISLDESDVDYDGDSDGQNNSHGHHLILERIGVLVSIADRCSPT</sequence>
<feature type="region of interest" description="Disordered" evidence="1">
    <location>
        <begin position="157"/>
        <end position="184"/>
    </location>
</feature>
<feature type="compositionally biased region" description="Low complexity" evidence="1">
    <location>
        <begin position="160"/>
        <end position="180"/>
    </location>
</feature>
<feature type="region of interest" description="Disordered" evidence="1">
    <location>
        <begin position="248"/>
        <end position="268"/>
    </location>
</feature>
<comment type="caution">
    <text evidence="2">The sequence shown here is derived from an EMBL/GenBank/DDBJ whole genome shotgun (WGS) entry which is preliminary data.</text>
</comment>
<feature type="compositionally biased region" description="Polar residues" evidence="1">
    <location>
        <begin position="259"/>
        <end position="268"/>
    </location>
</feature>
<organism evidence="2 3">
    <name type="scientific">Colletotrichum tabaci</name>
    <dbReference type="NCBI Taxonomy" id="1209068"/>
    <lineage>
        <taxon>Eukaryota</taxon>
        <taxon>Fungi</taxon>
        <taxon>Dikarya</taxon>
        <taxon>Ascomycota</taxon>
        <taxon>Pezizomycotina</taxon>
        <taxon>Sordariomycetes</taxon>
        <taxon>Hypocreomycetidae</taxon>
        <taxon>Glomerellales</taxon>
        <taxon>Glomerellaceae</taxon>
        <taxon>Colletotrichum</taxon>
        <taxon>Colletotrichum destructivum species complex</taxon>
    </lineage>
</organism>
<protein>
    <recommendedName>
        <fullName evidence="4">Transcription factor domain-containing protein</fullName>
    </recommendedName>
</protein>
<keyword evidence="3" id="KW-1185">Reference proteome</keyword>
<dbReference type="EMBL" id="JASAOK010000018">
    <property type="protein sequence ID" value="KAK6222446.1"/>
    <property type="molecule type" value="Genomic_DNA"/>
</dbReference>
<evidence type="ECO:0000256" key="1">
    <source>
        <dbReference type="SAM" id="MobiDB-lite"/>
    </source>
</evidence>
<evidence type="ECO:0008006" key="4">
    <source>
        <dbReference type="Google" id="ProtNLM"/>
    </source>
</evidence>
<dbReference type="CDD" id="cd12148">
    <property type="entry name" value="fungal_TF_MHR"/>
    <property type="match status" value="1"/>
</dbReference>
<dbReference type="AlphaFoldDB" id="A0AAV9TIY8"/>
<evidence type="ECO:0000313" key="3">
    <source>
        <dbReference type="Proteomes" id="UP001327957"/>
    </source>
</evidence>
<evidence type="ECO:0000313" key="2">
    <source>
        <dbReference type="EMBL" id="KAK6222446.1"/>
    </source>
</evidence>
<reference evidence="2 3" key="1">
    <citation type="submission" date="2023-04" db="EMBL/GenBank/DDBJ databases">
        <title>Colletotrichum tabacum stain YC1 causing leaf anthracnose on Nicotiana tabacum(L.) cv.</title>
        <authorList>
            <person name="Ji Z."/>
            <person name="Wang M."/>
            <person name="Zhang J."/>
            <person name="Wang N."/>
            <person name="Zhou Z."/>
        </authorList>
    </citation>
    <scope>NUCLEOTIDE SEQUENCE [LARGE SCALE GENOMIC DNA]</scope>
    <source>
        <strain evidence="2 3">YC1</strain>
    </source>
</reference>
<accession>A0AAV9TIY8</accession>